<evidence type="ECO:0000256" key="1">
    <source>
        <dbReference type="ARBA" id="ARBA00022553"/>
    </source>
</evidence>
<dbReference type="SMART" id="SM00448">
    <property type="entry name" value="REC"/>
    <property type="match status" value="1"/>
</dbReference>
<evidence type="ECO:0000259" key="3">
    <source>
        <dbReference type="PROSITE" id="PS50110"/>
    </source>
</evidence>
<dbReference type="PANTHER" id="PTHR44591:SF3">
    <property type="entry name" value="RESPONSE REGULATORY DOMAIN-CONTAINING PROTEIN"/>
    <property type="match status" value="1"/>
</dbReference>
<keyword evidence="1 2" id="KW-0597">Phosphoprotein</keyword>
<dbReference type="InterPro" id="IPR001789">
    <property type="entry name" value="Sig_transdc_resp-reg_receiver"/>
</dbReference>
<dbReference type="InterPro" id="IPR011006">
    <property type="entry name" value="CheY-like_superfamily"/>
</dbReference>
<evidence type="ECO:0000313" key="5">
    <source>
        <dbReference type="Proteomes" id="UP000622890"/>
    </source>
</evidence>
<dbReference type="PANTHER" id="PTHR44591">
    <property type="entry name" value="STRESS RESPONSE REGULATOR PROTEIN 1"/>
    <property type="match status" value="1"/>
</dbReference>
<accession>A0A934W8A3</accession>
<organism evidence="4 5">
    <name type="scientific">Noviherbaspirillum pedocola</name>
    <dbReference type="NCBI Taxonomy" id="2801341"/>
    <lineage>
        <taxon>Bacteria</taxon>
        <taxon>Pseudomonadati</taxon>
        <taxon>Pseudomonadota</taxon>
        <taxon>Betaproteobacteria</taxon>
        <taxon>Burkholderiales</taxon>
        <taxon>Oxalobacteraceae</taxon>
        <taxon>Noviherbaspirillum</taxon>
    </lineage>
</organism>
<dbReference type="GO" id="GO:0000160">
    <property type="term" value="P:phosphorelay signal transduction system"/>
    <property type="evidence" value="ECO:0007669"/>
    <property type="project" value="InterPro"/>
</dbReference>
<dbReference type="EMBL" id="JAEPBG010000020">
    <property type="protein sequence ID" value="MBK4738387.1"/>
    <property type="molecule type" value="Genomic_DNA"/>
</dbReference>
<dbReference type="InterPro" id="IPR050595">
    <property type="entry name" value="Bact_response_regulator"/>
</dbReference>
<dbReference type="Gene3D" id="3.40.50.2300">
    <property type="match status" value="1"/>
</dbReference>
<dbReference type="Proteomes" id="UP000622890">
    <property type="component" value="Unassembled WGS sequence"/>
</dbReference>
<comment type="caution">
    <text evidence="4">The sequence shown here is derived from an EMBL/GenBank/DDBJ whole genome shotgun (WGS) entry which is preliminary data.</text>
</comment>
<dbReference type="SUPFAM" id="SSF52172">
    <property type="entry name" value="CheY-like"/>
    <property type="match status" value="1"/>
</dbReference>
<evidence type="ECO:0000256" key="2">
    <source>
        <dbReference type="PROSITE-ProRule" id="PRU00169"/>
    </source>
</evidence>
<dbReference type="AlphaFoldDB" id="A0A934W8A3"/>
<gene>
    <name evidence="4" type="ORF">JJB74_27510</name>
</gene>
<protein>
    <submittedName>
        <fullName evidence="4">Response regulator</fullName>
    </submittedName>
</protein>
<dbReference type="PROSITE" id="PS50110">
    <property type="entry name" value="RESPONSE_REGULATORY"/>
    <property type="match status" value="1"/>
</dbReference>
<sequence length="136" mass="14811">MSDDTTSIVDDAAVAGKTRRILVVDDEIDITAIYSMLFELHGFEVLTAANGRQALGLIGTEPPDIVLSDCMMPVMDGIELTRILRSDPKTAEIPIILTSALPDPERLGSSKHDLFIQKPANFSALLKSVKRMLSKT</sequence>
<evidence type="ECO:0000313" key="4">
    <source>
        <dbReference type="EMBL" id="MBK4738387.1"/>
    </source>
</evidence>
<feature type="domain" description="Response regulatory" evidence="3">
    <location>
        <begin position="20"/>
        <end position="133"/>
    </location>
</feature>
<feature type="modified residue" description="4-aspartylphosphate" evidence="2">
    <location>
        <position position="69"/>
    </location>
</feature>
<proteinExistence type="predicted"/>
<name>A0A934W8A3_9BURK</name>
<reference evidence="4" key="1">
    <citation type="submission" date="2021-01" db="EMBL/GenBank/DDBJ databases">
        <title>Genome sequence of strain Noviherbaspirillum sp. DKR-6.</title>
        <authorList>
            <person name="Chaudhary D.K."/>
        </authorList>
    </citation>
    <scope>NUCLEOTIDE SEQUENCE</scope>
    <source>
        <strain evidence="4">DKR-6</strain>
    </source>
</reference>
<keyword evidence="5" id="KW-1185">Reference proteome</keyword>
<dbReference type="RefSeq" id="WP_200597560.1">
    <property type="nucleotide sequence ID" value="NZ_JAEPBG010000020.1"/>
</dbReference>
<dbReference type="Pfam" id="PF00072">
    <property type="entry name" value="Response_reg"/>
    <property type="match status" value="1"/>
</dbReference>